<sequence>QSDKIRTVQDALESLVARESVQGYTTKTKQENCFLQGLKIRILNATEPIGSLQWSTITATVRRAAITLQTSSRSV</sequence>
<dbReference type="Proteomes" id="UP000236370">
    <property type="component" value="Unassembled WGS sequence"/>
</dbReference>
<proteinExistence type="predicted"/>
<dbReference type="EMBL" id="NBAG03000295">
    <property type="protein sequence ID" value="PNI45785.1"/>
    <property type="molecule type" value="Genomic_DNA"/>
</dbReference>
<organism evidence="1 2">
    <name type="scientific">Pan troglodytes</name>
    <name type="common">Chimpanzee</name>
    <dbReference type="NCBI Taxonomy" id="9598"/>
    <lineage>
        <taxon>Eukaryota</taxon>
        <taxon>Metazoa</taxon>
        <taxon>Chordata</taxon>
        <taxon>Craniata</taxon>
        <taxon>Vertebrata</taxon>
        <taxon>Euteleostomi</taxon>
        <taxon>Mammalia</taxon>
        <taxon>Eutheria</taxon>
        <taxon>Euarchontoglires</taxon>
        <taxon>Primates</taxon>
        <taxon>Haplorrhini</taxon>
        <taxon>Catarrhini</taxon>
        <taxon>Hominidae</taxon>
        <taxon>Pan</taxon>
    </lineage>
</organism>
<feature type="non-terminal residue" evidence="1">
    <location>
        <position position="1"/>
    </location>
</feature>
<comment type="caution">
    <text evidence="1">The sequence shown here is derived from an EMBL/GenBank/DDBJ whole genome shotgun (WGS) entry which is preliminary data.</text>
</comment>
<accession>A0A2J8LEU5</accession>
<name>A0A2J8LEU5_PANTR</name>
<reference evidence="1 2" key="1">
    <citation type="submission" date="2017-12" db="EMBL/GenBank/DDBJ databases">
        <title>High-resolution comparative analysis of great ape genomes.</title>
        <authorList>
            <person name="Pollen A."/>
            <person name="Hastie A."/>
            <person name="Hormozdiari F."/>
            <person name="Dougherty M."/>
            <person name="Liu R."/>
            <person name="Chaisson M."/>
            <person name="Hoppe E."/>
            <person name="Hill C."/>
            <person name="Pang A."/>
            <person name="Hillier L."/>
            <person name="Baker C."/>
            <person name="Armstrong J."/>
            <person name="Shendure J."/>
            <person name="Paten B."/>
            <person name="Wilson R."/>
            <person name="Chao H."/>
            <person name="Schneider V."/>
            <person name="Ventura M."/>
            <person name="Kronenberg Z."/>
            <person name="Murali S."/>
            <person name="Gordon D."/>
            <person name="Cantsilieris S."/>
            <person name="Munson K."/>
            <person name="Nelson B."/>
            <person name="Raja A."/>
            <person name="Underwood J."/>
            <person name="Diekhans M."/>
            <person name="Fiddes I."/>
            <person name="Haussler D."/>
            <person name="Eichler E."/>
        </authorList>
    </citation>
    <scope>NUCLEOTIDE SEQUENCE [LARGE SCALE GENOMIC DNA]</scope>
    <source>
        <strain evidence="1">Yerkes chimp pedigree #C0471</strain>
    </source>
</reference>
<gene>
    <name evidence="1" type="ORF">CK820_G0029421</name>
</gene>
<evidence type="ECO:0000313" key="2">
    <source>
        <dbReference type="Proteomes" id="UP000236370"/>
    </source>
</evidence>
<dbReference type="AlphaFoldDB" id="A0A2J8LEU5"/>
<evidence type="ECO:0000313" key="1">
    <source>
        <dbReference type="EMBL" id="PNI45785.1"/>
    </source>
</evidence>
<protein>
    <submittedName>
        <fullName evidence="1">USP10 isoform 18</fullName>
    </submittedName>
</protein>